<keyword evidence="1" id="KW-0732">Signal</keyword>
<feature type="non-terminal residue" evidence="2">
    <location>
        <position position="1"/>
    </location>
</feature>
<sequence>MGDQLLSWAWRLHILLLAPGCRERLISVHFIAGPHTAVCGVCQRAVHCCRCGMEMNQCQGCSSEADSAHLQLLLSESAERIPARTTDASVVARPRCRGVNVSTLTLPLTYCESQRNLRQSEIPLPDLAKPTILVVP</sequence>
<dbReference type="EMBL" id="CADEAL010003113">
    <property type="protein sequence ID" value="CAB1443504.1"/>
    <property type="molecule type" value="Genomic_DNA"/>
</dbReference>
<organism evidence="2 3">
    <name type="scientific">Pleuronectes platessa</name>
    <name type="common">European plaice</name>
    <dbReference type="NCBI Taxonomy" id="8262"/>
    <lineage>
        <taxon>Eukaryota</taxon>
        <taxon>Metazoa</taxon>
        <taxon>Chordata</taxon>
        <taxon>Craniata</taxon>
        <taxon>Vertebrata</taxon>
        <taxon>Euteleostomi</taxon>
        <taxon>Actinopterygii</taxon>
        <taxon>Neopterygii</taxon>
        <taxon>Teleostei</taxon>
        <taxon>Neoteleostei</taxon>
        <taxon>Acanthomorphata</taxon>
        <taxon>Carangaria</taxon>
        <taxon>Pleuronectiformes</taxon>
        <taxon>Pleuronectoidei</taxon>
        <taxon>Pleuronectidae</taxon>
        <taxon>Pleuronectes</taxon>
    </lineage>
</organism>
<feature type="chain" id="PRO_5040305246" description="Secreted protein" evidence="1">
    <location>
        <begin position="24"/>
        <end position="136"/>
    </location>
</feature>
<accession>A0A9N7YYS6</accession>
<comment type="caution">
    <text evidence="2">The sequence shown here is derived from an EMBL/GenBank/DDBJ whole genome shotgun (WGS) entry which is preliminary data.</text>
</comment>
<gene>
    <name evidence="2" type="ORF">PLEPLA_LOCUS31220</name>
</gene>
<protein>
    <recommendedName>
        <fullName evidence="4">Secreted protein</fullName>
    </recommendedName>
</protein>
<feature type="signal peptide" evidence="1">
    <location>
        <begin position="1"/>
        <end position="23"/>
    </location>
</feature>
<dbReference type="AlphaFoldDB" id="A0A9N7YYS6"/>
<dbReference type="Proteomes" id="UP001153269">
    <property type="component" value="Unassembled WGS sequence"/>
</dbReference>
<keyword evidence="3" id="KW-1185">Reference proteome</keyword>
<name>A0A9N7YYS6_PLEPL</name>
<reference evidence="2" key="1">
    <citation type="submission" date="2020-03" db="EMBL/GenBank/DDBJ databases">
        <authorList>
            <person name="Weist P."/>
        </authorList>
    </citation>
    <scope>NUCLEOTIDE SEQUENCE</scope>
</reference>
<evidence type="ECO:0000313" key="2">
    <source>
        <dbReference type="EMBL" id="CAB1443504.1"/>
    </source>
</evidence>
<evidence type="ECO:0000256" key="1">
    <source>
        <dbReference type="SAM" id="SignalP"/>
    </source>
</evidence>
<evidence type="ECO:0008006" key="4">
    <source>
        <dbReference type="Google" id="ProtNLM"/>
    </source>
</evidence>
<proteinExistence type="predicted"/>
<evidence type="ECO:0000313" key="3">
    <source>
        <dbReference type="Proteomes" id="UP001153269"/>
    </source>
</evidence>